<feature type="compositionally biased region" description="Acidic residues" evidence="6">
    <location>
        <begin position="109"/>
        <end position="151"/>
    </location>
</feature>
<evidence type="ECO:0000313" key="8">
    <source>
        <dbReference type="Proteomes" id="UP000242715"/>
    </source>
</evidence>
<evidence type="ECO:0000256" key="5">
    <source>
        <dbReference type="ARBA" id="ARBA00023242"/>
    </source>
</evidence>
<comment type="subcellular location">
    <subcellularLocation>
        <location evidence="1">Nucleus</location>
    </subcellularLocation>
</comment>
<dbReference type="Proteomes" id="UP000242715">
    <property type="component" value="Unassembled WGS sequence"/>
</dbReference>
<proteinExistence type="predicted"/>
<evidence type="ECO:0000256" key="4">
    <source>
        <dbReference type="ARBA" id="ARBA00023163"/>
    </source>
</evidence>
<evidence type="ECO:0000313" key="7">
    <source>
        <dbReference type="EMBL" id="GAU46336.1"/>
    </source>
</evidence>
<dbReference type="GO" id="GO:0003677">
    <property type="term" value="F:DNA binding"/>
    <property type="evidence" value="ECO:0007669"/>
    <property type="project" value="UniProtKB-KW"/>
</dbReference>
<dbReference type="EMBL" id="DF974202">
    <property type="protein sequence ID" value="GAU46336.1"/>
    <property type="molecule type" value="Genomic_DNA"/>
</dbReference>
<name>A0A2Z6NRV7_TRISU</name>
<evidence type="ECO:0008006" key="9">
    <source>
        <dbReference type="Google" id="ProtNLM"/>
    </source>
</evidence>
<dbReference type="Gene3D" id="2.40.330.10">
    <property type="entry name" value="DNA-binding pseudobarrel domain"/>
    <property type="match status" value="1"/>
</dbReference>
<keyword evidence="4" id="KW-0804">Transcription</keyword>
<keyword evidence="3" id="KW-0238">DNA-binding</keyword>
<keyword evidence="5" id="KW-0539">Nucleus</keyword>
<organism evidence="7 8">
    <name type="scientific">Trifolium subterraneum</name>
    <name type="common">Subterranean clover</name>
    <dbReference type="NCBI Taxonomy" id="3900"/>
    <lineage>
        <taxon>Eukaryota</taxon>
        <taxon>Viridiplantae</taxon>
        <taxon>Streptophyta</taxon>
        <taxon>Embryophyta</taxon>
        <taxon>Tracheophyta</taxon>
        <taxon>Spermatophyta</taxon>
        <taxon>Magnoliopsida</taxon>
        <taxon>eudicotyledons</taxon>
        <taxon>Gunneridae</taxon>
        <taxon>Pentapetalae</taxon>
        <taxon>rosids</taxon>
        <taxon>fabids</taxon>
        <taxon>Fabales</taxon>
        <taxon>Fabaceae</taxon>
        <taxon>Papilionoideae</taxon>
        <taxon>50 kb inversion clade</taxon>
        <taxon>NPAAA clade</taxon>
        <taxon>Hologalegina</taxon>
        <taxon>IRL clade</taxon>
        <taxon>Trifolieae</taxon>
        <taxon>Trifolium</taxon>
    </lineage>
</organism>
<evidence type="ECO:0000256" key="3">
    <source>
        <dbReference type="ARBA" id="ARBA00023125"/>
    </source>
</evidence>
<dbReference type="InterPro" id="IPR015300">
    <property type="entry name" value="DNA-bd_pseudobarrel_sf"/>
</dbReference>
<dbReference type="GO" id="GO:0005634">
    <property type="term" value="C:nucleus"/>
    <property type="evidence" value="ECO:0007669"/>
    <property type="project" value="UniProtKB-SubCell"/>
</dbReference>
<evidence type="ECO:0000256" key="2">
    <source>
        <dbReference type="ARBA" id="ARBA00023015"/>
    </source>
</evidence>
<sequence length="273" mass="31470">MVARTNGFMEPTKVVLFNKEGNNFKIWLDKGKQEASVNRYPFVENEFTNINREWYITSGIDVARENGFTTPTTIILYFTGKGNKFEMYPAVGKNQTPSKPNIILVSSGSEEESNDDDDNEDDDISNDKDDDEDMENDNADENMDNDNDDEDIAEPVVEDDESIDPTPFFTFDVKISEAMCTTKQVFHFPKKTSKYVLLKNQTQINLRDVQTGRVFVCAIKTARRNINEKYISVDWFNYKEMKNLRSGDVLQCEISDPPHFMNVNVVRCRGNRR</sequence>
<evidence type="ECO:0000256" key="1">
    <source>
        <dbReference type="ARBA" id="ARBA00004123"/>
    </source>
</evidence>
<protein>
    <recommendedName>
        <fullName evidence="9">TF-B3 domain-containing protein</fullName>
    </recommendedName>
</protein>
<dbReference type="AlphaFoldDB" id="A0A2Z6NRV7"/>
<gene>
    <name evidence="7" type="ORF">TSUD_401950</name>
</gene>
<evidence type="ECO:0000256" key="6">
    <source>
        <dbReference type="SAM" id="MobiDB-lite"/>
    </source>
</evidence>
<keyword evidence="2" id="KW-0805">Transcription regulation</keyword>
<accession>A0A2Z6NRV7</accession>
<feature type="compositionally biased region" description="Polar residues" evidence="6">
    <location>
        <begin position="93"/>
        <end position="108"/>
    </location>
</feature>
<feature type="region of interest" description="Disordered" evidence="6">
    <location>
        <begin position="89"/>
        <end position="151"/>
    </location>
</feature>
<keyword evidence="8" id="KW-1185">Reference proteome</keyword>
<reference evidence="8" key="1">
    <citation type="journal article" date="2017" name="Front. Plant Sci.">
        <title>Climate Clever Clovers: New Paradigm to Reduce the Environmental Footprint of Ruminants by Breeding Low Methanogenic Forages Utilizing Haplotype Variation.</title>
        <authorList>
            <person name="Kaur P."/>
            <person name="Appels R."/>
            <person name="Bayer P.E."/>
            <person name="Keeble-Gagnere G."/>
            <person name="Wang J."/>
            <person name="Hirakawa H."/>
            <person name="Shirasawa K."/>
            <person name="Vercoe P."/>
            <person name="Stefanova K."/>
            <person name="Durmic Z."/>
            <person name="Nichols P."/>
            <person name="Revell C."/>
            <person name="Isobe S.N."/>
            <person name="Edwards D."/>
            <person name="Erskine W."/>
        </authorList>
    </citation>
    <scope>NUCLEOTIDE SEQUENCE [LARGE SCALE GENOMIC DNA]</scope>
    <source>
        <strain evidence="8">cv. Daliak</strain>
    </source>
</reference>